<accession>A0A1E3NEV4</accession>
<dbReference type="EMBL" id="KV454006">
    <property type="protein sequence ID" value="ODQ44654.1"/>
    <property type="molecule type" value="Genomic_DNA"/>
</dbReference>
<proteinExistence type="inferred from homology"/>
<dbReference type="PANTHER" id="PTHR20883">
    <property type="entry name" value="PHYTANOYL-COA DIOXYGENASE DOMAIN CONTAINING 1"/>
    <property type="match status" value="1"/>
</dbReference>
<dbReference type="RefSeq" id="XP_019015767.1">
    <property type="nucleotide sequence ID" value="XM_019164751.1"/>
</dbReference>
<keyword evidence="7" id="KW-0408">Iron</keyword>
<dbReference type="Gene3D" id="2.60.120.620">
    <property type="entry name" value="q2cbj1_9rhob like domain"/>
    <property type="match status" value="1"/>
</dbReference>
<evidence type="ECO:0000256" key="4">
    <source>
        <dbReference type="ARBA" id="ARBA00022723"/>
    </source>
</evidence>
<evidence type="ECO:0000256" key="3">
    <source>
        <dbReference type="ARBA" id="ARBA00011738"/>
    </source>
</evidence>
<dbReference type="PANTHER" id="PTHR20883:SF45">
    <property type="entry name" value="PHYTANOYL-COA DIOXYGENASE FAMILY PROTEIN"/>
    <property type="match status" value="1"/>
</dbReference>
<dbReference type="GO" id="GO:0046872">
    <property type="term" value="F:metal ion binding"/>
    <property type="evidence" value="ECO:0007669"/>
    <property type="project" value="UniProtKB-KW"/>
</dbReference>
<dbReference type="Pfam" id="PF05721">
    <property type="entry name" value="PhyH"/>
    <property type="match status" value="1"/>
</dbReference>
<evidence type="ECO:0000256" key="6">
    <source>
        <dbReference type="ARBA" id="ARBA00023002"/>
    </source>
</evidence>
<name>A0A1E3NEV4_9ASCO</name>
<gene>
    <name evidence="8" type="ORF">PICMEDRAFT_74365</name>
</gene>
<comment type="subunit">
    <text evidence="3">Homodimer.</text>
</comment>
<evidence type="ECO:0000313" key="8">
    <source>
        <dbReference type="EMBL" id="ODQ44654.1"/>
    </source>
</evidence>
<protein>
    <recommendedName>
        <fullName evidence="10">Phytanoyl-CoA dioxygenase</fullName>
    </recommendedName>
</protein>
<evidence type="ECO:0000256" key="5">
    <source>
        <dbReference type="ARBA" id="ARBA00022964"/>
    </source>
</evidence>
<dbReference type="GO" id="GO:0051213">
    <property type="term" value="F:dioxygenase activity"/>
    <property type="evidence" value="ECO:0007669"/>
    <property type="project" value="UniProtKB-KW"/>
</dbReference>
<comment type="cofactor">
    <cofactor evidence="1">
        <name>Fe cation</name>
        <dbReference type="ChEBI" id="CHEBI:24875"/>
    </cofactor>
</comment>
<dbReference type="InterPro" id="IPR008775">
    <property type="entry name" value="Phytyl_CoA_dOase-like"/>
</dbReference>
<evidence type="ECO:0000256" key="7">
    <source>
        <dbReference type="ARBA" id="ARBA00023004"/>
    </source>
</evidence>
<dbReference type="STRING" id="763406.A0A1E3NEV4"/>
<dbReference type="SUPFAM" id="SSF51197">
    <property type="entry name" value="Clavaminate synthase-like"/>
    <property type="match status" value="1"/>
</dbReference>
<keyword evidence="6" id="KW-0560">Oxidoreductase</keyword>
<evidence type="ECO:0008006" key="10">
    <source>
        <dbReference type="Google" id="ProtNLM"/>
    </source>
</evidence>
<keyword evidence="5" id="KW-0223">Dioxygenase</keyword>
<reference evidence="8 9" key="1">
    <citation type="journal article" date="2016" name="Proc. Natl. Acad. Sci. U.S.A.">
        <title>Comparative genomics of biotechnologically important yeasts.</title>
        <authorList>
            <person name="Riley R."/>
            <person name="Haridas S."/>
            <person name="Wolfe K.H."/>
            <person name="Lopes M.R."/>
            <person name="Hittinger C.T."/>
            <person name="Goeker M."/>
            <person name="Salamov A.A."/>
            <person name="Wisecaver J.H."/>
            <person name="Long T.M."/>
            <person name="Calvey C.H."/>
            <person name="Aerts A.L."/>
            <person name="Barry K.W."/>
            <person name="Choi C."/>
            <person name="Clum A."/>
            <person name="Coughlan A.Y."/>
            <person name="Deshpande S."/>
            <person name="Douglass A.P."/>
            <person name="Hanson S.J."/>
            <person name="Klenk H.-P."/>
            <person name="LaButti K.M."/>
            <person name="Lapidus A."/>
            <person name="Lindquist E.A."/>
            <person name="Lipzen A.M."/>
            <person name="Meier-Kolthoff J.P."/>
            <person name="Ohm R.A."/>
            <person name="Otillar R.P."/>
            <person name="Pangilinan J.L."/>
            <person name="Peng Y."/>
            <person name="Rokas A."/>
            <person name="Rosa C.A."/>
            <person name="Scheuner C."/>
            <person name="Sibirny A.A."/>
            <person name="Slot J.C."/>
            <person name="Stielow J.B."/>
            <person name="Sun H."/>
            <person name="Kurtzman C.P."/>
            <person name="Blackwell M."/>
            <person name="Grigoriev I.V."/>
            <person name="Jeffries T.W."/>
        </authorList>
    </citation>
    <scope>NUCLEOTIDE SEQUENCE [LARGE SCALE GENOMIC DNA]</scope>
    <source>
        <strain evidence="8 9">NRRL Y-2026</strain>
    </source>
</reference>
<dbReference type="Proteomes" id="UP000094455">
    <property type="component" value="Unassembled WGS sequence"/>
</dbReference>
<comment type="similarity">
    <text evidence="2">Belongs to the PhyH family.</text>
</comment>
<dbReference type="GeneID" id="30181438"/>
<evidence type="ECO:0000313" key="9">
    <source>
        <dbReference type="Proteomes" id="UP000094455"/>
    </source>
</evidence>
<keyword evidence="4" id="KW-0479">Metal-binding</keyword>
<sequence length="295" mass="33477">MIQRIDVKEPVESFVKALEQDGLVVVRNFASADDLVQSLQEVQPYLDADKPWEGKLFPPETKRCFRLIGRSKTVREKFFSHPLYQQVSEHFLARTTTNYYDDTPTTYTTHPLLSMSMTMAIGPGAKAQRIHRDEKNHHATHVKSETYVMGNDLLVGLMVPTCATTIENGATQVIPGSHLWGDHRPPYRDELVSAELDRGDAVLLLGSLYHCGANNYSTQIRPMHIMFQCPGVYRQEEIPWLSYDVQDVKTYSPLVQQRLGYVSSAPNLGWVDLKSPDFLLREEGDEVGHKDLDEA</sequence>
<keyword evidence="9" id="KW-1185">Reference proteome</keyword>
<dbReference type="OrthoDB" id="445007at2759"/>
<evidence type="ECO:0000256" key="1">
    <source>
        <dbReference type="ARBA" id="ARBA00001962"/>
    </source>
</evidence>
<dbReference type="AlphaFoldDB" id="A0A1E3NEV4"/>
<evidence type="ECO:0000256" key="2">
    <source>
        <dbReference type="ARBA" id="ARBA00005830"/>
    </source>
</evidence>
<organism evidence="8 9">
    <name type="scientific">Pichia membranifaciens NRRL Y-2026</name>
    <dbReference type="NCBI Taxonomy" id="763406"/>
    <lineage>
        <taxon>Eukaryota</taxon>
        <taxon>Fungi</taxon>
        <taxon>Dikarya</taxon>
        <taxon>Ascomycota</taxon>
        <taxon>Saccharomycotina</taxon>
        <taxon>Pichiomycetes</taxon>
        <taxon>Pichiales</taxon>
        <taxon>Pichiaceae</taxon>
        <taxon>Pichia</taxon>
    </lineage>
</organism>